<dbReference type="InParanoid" id="A0A2K2CJT2"/>
<dbReference type="AlphaFoldDB" id="A0A2K2CJT2"/>
<sequence>MLSDSNLSKYGEKIAWRVHKLNKKILFHSKNKKKRNEFYYDMLFFPFITLEDQSWSSRLYQESGRICCFIQMCKRS</sequence>
<evidence type="ECO:0000313" key="1">
    <source>
        <dbReference type="EMBL" id="PNT62294.1"/>
    </source>
</evidence>
<reference evidence="1 2" key="1">
    <citation type="journal article" date="2010" name="Nature">
        <title>Genome sequencing and analysis of the model grass Brachypodium distachyon.</title>
        <authorList>
            <consortium name="International Brachypodium Initiative"/>
        </authorList>
    </citation>
    <scope>NUCLEOTIDE SEQUENCE [LARGE SCALE GENOMIC DNA]</scope>
    <source>
        <strain evidence="1 2">Bd21</strain>
    </source>
</reference>
<proteinExistence type="predicted"/>
<reference evidence="2" key="3">
    <citation type="submission" date="2018-08" db="UniProtKB">
        <authorList>
            <consortium name="EnsemblPlants"/>
        </authorList>
    </citation>
    <scope>IDENTIFICATION</scope>
    <source>
        <strain evidence="2">cv. Bd21</strain>
    </source>
</reference>
<dbReference type="Gramene" id="PNT62294">
    <property type="protein sequence ID" value="PNT62294"/>
    <property type="gene ID" value="BRADI_4g01207v3"/>
</dbReference>
<evidence type="ECO:0000313" key="2">
    <source>
        <dbReference type="EnsemblPlants" id="PNT62294"/>
    </source>
</evidence>
<protein>
    <submittedName>
        <fullName evidence="1 2">Uncharacterized protein</fullName>
    </submittedName>
</protein>
<organism evidence="1">
    <name type="scientific">Brachypodium distachyon</name>
    <name type="common">Purple false brome</name>
    <name type="synonym">Trachynia distachya</name>
    <dbReference type="NCBI Taxonomy" id="15368"/>
    <lineage>
        <taxon>Eukaryota</taxon>
        <taxon>Viridiplantae</taxon>
        <taxon>Streptophyta</taxon>
        <taxon>Embryophyta</taxon>
        <taxon>Tracheophyta</taxon>
        <taxon>Spermatophyta</taxon>
        <taxon>Magnoliopsida</taxon>
        <taxon>Liliopsida</taxon>
        <taxon>Poales</taxon>
        <taxon>Poaceae</taxon>
        <taxon>BOP clade</taxon>
        <taxon>Pooideae</taxon>
        <taxon>Stipodae</taxon>
        <taxon>Brachypodieae</taxon>
        <taxon>Brachypodium</taxon>
    </lineage>
</organism>
<reference evidence="1" key="2">
    <citation type="submission" date="2017-06" db="EMBL/GenBank/DDBJ databases">
        <title>WGS assembly of Brachypodium distachyon.</title>
        <authorList>
            <consortium name="The International Brachypodium Initiative"/>
            <person name="Lucas S."/>
            <person name="Harmon-Smith M."/>
            <person name="Lail K."/>
            <person name="Tice H."/>
            <person name="Grimwood J."/>
            <person name="Bruce D."/>
            <person name="Barry K."/>
            <person name="Shu S."/>
            <person name="Lindquist E."/>
            <person name="Wang M."/>
            <person name="Pitluck S."/>
            <person name="Vogel J.P."/>
            <person name="Garvin D.F."/>
            <person name="Mockler T.C."/>
            <person name="Schmutz J."/>
            <person name="Rokhsar D."/>
            <person name="Bevan M.W."/>
        </authorList>
    </citation>
    <scope>NUCLEOTIDE SEQUENCE</scope>
    <source>
        <strain evidence="1">Bd21</strain>
    </source>
</reference>
<gene>
    <name evidence="1" type="ORF">BRADI_4g01207v3</name>
</gene>
<keyword evidence="3" id="KW-1185">Reference proteome</keyword>
<name>A0A2K2CJT2_BRADI</name>
<dbReference type="EnsemblPlants" id="PNT62294">
    <property type="protein sequence ID" value="PNT62294"/>
    <property type="gene ID" value="BRADI_4g01207v3"/>
</dbReference>
<accession>A0A2K2CJT2</accession>
<dbReference type="Proteomes" id="UP000008810">
    <property type="component" value="Chromosome 4"/>
</dbReference>
<evidence type="ECO:0000313" key="3">
    <source>
        <dbReference type="Proteomes" id="UP000008810"/>
    </source>
</evidence>
<dbReference type="EMBL" id="CM000883">
    <property type="protein sequence ID" value="PNT62294.1"/>
    <property type="molecule type" value="Genomic_DNA"/>
</dbReference>